<reference evidence="2 3" key="1">
    <citation type="submission" date="2017-09" db="EMBL/GenBank/DDBJ databases">
        <title>Bacterial strain isolated from the female urinary microbiota.</title>
        <authorList>
            <person name="Thomas-White K."/>
            <person name="Kumar N."/>
            <person name="Forster S."/>
            <person name="Putonti C."/>
            <person name="Lawley T."/>
            <person name="Wolfe A.J."/>
        </authorList>
    </citation>
    <scope>NUCLEOTIDE SEQUENCE [LARGE SCALE GENOMIC DNA]</scope>
    <source>
        <strain evidence="2 3">UMB0680</strain>
    </source>
</reference>
<proteinExistence type="predicted"/>
<evidence type="ECO:0000313" key="2">
    <source>
        <dbReference type="EMBL" id="PMB97864.1"/>
    </source>
</evidence>
<accession>A0A2N6PGQ4</accession>
<gene>
    <name evidence="2" type="ORF">CJ198_08525</name>
</gene>
<keyword evidence="3" id="KW-1185">Reference proteome</keyword>
<evidence type="ECO:0000256" key="1">
    <source>
        <dbReference type="SAM" id="Phobius"/>
    </source>
</evidence>
<evidence type="ECO:0000313" key="3">
    <source>
        <dbReference type="Proteomes" id="UP000235703"/>
    </source>
</evidence>
<dbReference type="AlphaFoldDB" id="A0A2N6PGQ4"/>
<comment type="caution">
    <text evidence="2">The sequence shown here is derived from an EMBL/GenBank/DDBJ whole genome shotgun (WGS) entry which is preliminary data.</text>
</comment>
<keyword evidence="1" id="KW-1133">Transmembrane helix</keyword>
<keyword evidence="1" id="KW-0812">Transmembrane</keyword>
<dbReference type="Proteomes" id="UP000235703">
    <property type="component" value="Unassembled WGS sequence"/>
</dbReference>
<keyword evidence="1" id="KW-0472">Membrane</keyword>
<organism evidence="2 3">
    <name type="scientific">Brevibacterium luteolum</name>
    <dbReference type="NCBI Taxonomy" id="199591"/>
    <lineage>
        <taxon>Bacteria</taxon>
        <taxon>Bacillati</taxon>
        <taxon>Actinomycetota</taxon>
        <taxon>Actinomycetes</taxon>
        <taxon>Micrococcales</taxon>
        <taxon>Brevibacteriaceae</taxon>
        <taxon>Brevibacterium</taxon>
    </lineage>
</organism>
<dbReference type="EMBL" id="PNFZ01000004">
    <property type="protein sequence ID" value="PMB97864.1"/>
    <property type="molecule type" value="Genomic_DNA"/>
</dbReference>
<name>A0A2N6PGQ4_9MICO</name>
<sequence length="59" mass="6036">MIIGAVLVVVGLLLVLGWTVGTSFNSPFAGSPVQYTMIALGVLGLIGGALLGWKAVEKH</sequence>
<protein>
    <submittedName>
        <fullName evidence="2">Uncharacterized protein</fullName>
    </submittedName>
</protein>
<feature type="transmembrane region" description="Helical" evidence="1">
    <location>
        <begin position="33"/>
        <end position="53"/>
    </location>
</feature>